<keyword evidence="4" id="KW-0325">Glycoprotein</keyword>
<dbReference type="PANTHER" id="PTHR11799">
    <property type="entry name" value="PARAOXONASE"/>
    <property type="match status" value="1"/>
</dbReference>
<gene>
    <name evidence="8" type="ORF">BaRGS_00002354</name>
</gene>
<feature type="disulfide bond" description="In form B" evidence="7">
    <location>
        <begin position="44"/>
        <end position="368"/>
    </location>
</feature>
<feature type="active site" description="Proton acceptor" evidence="5">
    <location>
        <position position="124"/>
    </location>
</feature>
<evidence type="ECO:0000256" key="1">
    <source>
        <dbReference type="ARBA" id="ARBA00008595"/>
    </source>
</evidence>
<feature type="binding site" evidence="6">
    <location>
        <position position="283"/>
    </location>
    <ligand>
        <name>Ca(2+)</name>
        <dbReference type="ChEBI" id="CHEBI:29108"/>
        <label>1</label>
        <note>catalytic</note>
    </ligand>
</feature>
<dbReference type="InterPro" id="IPR002640">
    <property type="entry name" value="Arylesterase"/>
</dbReference>
<evidence type="ECO:0000313" key="9">
    <source>
        <dbReference type="Proteomes" id="UP001519460"/>
    </source>
</evidence>
<feature type="binding site" evidence="6">
    <location>
        <position position="55"/>
    </location>
    <ligand>
        <name>Ca(2+)</name>
        <dbReference type="ChEBI" id="CHEBI:29108"/>
        <label>1</label>
        <note>catalytic</note>
    </ligand>
</feature>
<feature type="binding site" evidence="6">
    <location>
        <position position="181"/>
    </location>
    <ligand>
        <name>Ca(2+)</name>
        <dbReference type="ChEBI" id="CHEBI:29108"/>
        <label>1</label>
        <note>catalytic</note>
    </ligand>
</feature>
<evidence type="ECO:0000256" key="3">
    <source>
        <dbReference type="ARBA" id="ARBA00023157"/>
    </source>
</evidence>
<dbReference type="Proteomes" id="UP001519460">
    <property type="component" value="Unassembled WGS sequence"/>
</dbReference>
<comment type="caution">
    <text evidence="8">The sequence shown here is derived from an EMBL/GenBank/DDBJ whole genome shotgun (WGS) entry which is preliminary data.</text>
</comment>
<organism evidence="8 9">
    <name type="scientific">Batillaria attramentaria</name>
    <dbReference type="NCBI Taxonomy" id="370345"/>
    <lineage>
        <taxon>Eukaryota</taxon>
        <taxon>Metazoa</taxon>
        <taxon>Spiralia</taxon>
        <taxon>Lophotrochozoa</taxon>
        <taxon>Mollusca</taxon>
        <taxon>Gastropoda</taxon>
        <taxon>Caenogastropoda</taxon>
        <taxon>Sorbeoconcha</taxon>
        <taxon>Cerithioidea</taxon>
        <taxon>Batillariidae</taxon>
        <taxon>Batillaria</taxon>
    </lineage>
</organism>
<dbReference type="Gene3D" id="2.120.10.30">
    <property type="entry name" value="TolB, C-terminal domain"/>
    <property type="match status" value="2"/>
</dbReference>
<comment type="cofactor">
    <cofactor evidence="6">
        <name>Ca(2+)</name>
        <dbReference type="ChEBI" id="CHEBI:29108"/>
    </cofactor>
    <text evidence="6">Binds 2 calcium ions per subunit.</text>
</comment>
<evidence type="ECO:0000256" key="5">
    <source>
        <dbReference type="PIRSR" id="PIRSR602640-1"/>
    </source>
</evidence>
<dbReference type="GO" id="GO:0016787">
    <property type="term" value="F:hydrolase activity"/>
    <property type="evidence" value="ECO:0007669"/>
    <property type="project" value="UniProtKB-KW"/>
</dbReference>
<dbReference type="EMBL" id="JACVVK020000007">
    <property type="protein sequence ID" value="KAK7506242.1"/>
    <property type="molecule type" value="Genomic_DNA"/>
</dbReference>
<reference evidence="8 9" key="1">
    <citation type="journal article" date="2023" name="Sci. Data">
        <title>Genome assembly of the Korean intertidal mud-creeper Batillaria attramentaria.</title>
        <authorList>
            <person name="Patra A.K."/>
            <person name="Ho P.T."/>
            <person name="Jun S."/>
            <person name="Lee S.J."/>
            <person name="Kim Y."/>
            <person name="Won Y.J."/>
        </authorList>
    </citation>
    <scope>NUCLEOTIDE SEQUENCE [LARGE SCALE GENOMIC DNA]</scope>
    <source>
        <strain evidence="8">Wonlab-2016</strain>
    </source>
</reference>
<keyword evidence="2" id="KW-0378">Hydrolase</keyword>
<accession>A0ABD0M3M9</accession>
<dbReference type="PANTHER" id="PTHR11799:SF12">
    <property type="entry name" value="PARAOXONASE-RELATED"/>
    <property type="match status" value="1"/>
</dbReference>
<evidence type="ECO:0000256" key="6">
    <source>
        <dbReference type="PIRSR" id="PIRSR602640-2"/>
    </source>
</evidence>
<dbReference type="PRINTS" id="PR01785">
    <property type="entry name" value="PARAOXONASE"/>
</dbReference>
<sequence>MLSKGTAVKIVAVALLAAAVQHIVRLAIVFGFFWHHHPHYPGPCRKVDGIQLGSEGFHTLPDGLTFITSGLRLQTAADGVEEFLRTNNIKGRMYLFDFRKSDAGAKELKLTSTKQFNRDTFFPHGMSVWEDKKSGHHIVFVVNHALEEPFADRIEKFIYNPEKQELEHQASYSDESMRIMNDVQATGETSFYFTNSQYFRTKPLGMLEIMLQLELTDVVYFDGNKYKVVADGMKVPNGIAMSNDQRYLYVAACTGEELRVFKRNTDNSLTLQQVLPVGSLADNPLVDPKTGDVYLASHPVGYKALAHLDDPTLKTPSQVLHFRVKDGNITSAQELLYDDGDLISGSSTAMVYDGKLLVGSVHHNLILCDGVRQQAWGHLVDEYFRINKIKGRLYLFDFRKSEQGAKELKISSTDQFNLDTFYPHGISVWEDKKSGRHTVFVVNHPQEEPVADRIEKFVYNPEKQELEHQASYSDKSMKVINDVQATGTNSFYFTNYQYFTSKLGRMLETLMEMSAWMTDVVYFDGSVYRTVADGMKSPNGIAMSNDGQYIYIAPCLGREIRVFKRSKDNSLTLQQIYPVHTVADNVHVDPKTGDVYTGCHPIGYKIMSHLEDPLKHTSPSQVLHLRVKDGNITSAQELLYDEGELISASTSAMVYDRKLLVGSIFHNLVLCDVNIPM</sequence>
<evidence type="ECO:0000256" key="2">
    <source>
        <dbReference type="ARBA" id="ARBA00022801"/>
    </source>
</evidence>
<dbReference type="AlphaFoldDB" id="A0ABD0M3M9"/>
<feature type="binding site" evidence="6">
    <location>
        <position position="237"/>
    </location>
    <ligand>
        <name>Ca(2+)</name>
        <dbReference type="ChEBI" id="CHEBI:29108"/>
        <label>1</label>
        <note>catalytic</note>
    </ligand>
</feature>
<protein>
    <recommendedName>
        <fullName evidence="10">Arylesterase</fullName>
    </recommendedName>
</protein>
<dbReference type="SUPFAM" id="SSF63829">
    <property type="entry name" value="Calcium-dependent phosphotriesterase"/>
    <property type="match status" value="2"/>
</dbReference>
<comment type="similarity">
    <text evidence="1">Belongs to the paraoxonase family.</text>
</comment>
<feature type="binding site" evidence="6">
    <location>
        <position position="282"/>
    </location>
    <ligand>
        <name>Ca(2+)</name>
        <dbReference type="ChEBI" id="CHEBI:29108"/>
        <label>1</label>
        <note>catalytic</note>
    </ligand>
</feature>
<feature type="binding site" evidence="6">
    <location>
        <position position="182"/>
    </location>
    <ligand>
        <name>Ca(2+)</name>
        <dbReference type="ChEBI" id="CHEBI:29108"/>
        <label>1</label>
        <note>catalytic</note>
    </ligand>
</feature>
<keyword evidence="3 7" id="KW-1015">Disulfide bond</keyword>
<proteinExistence type="inferred from homology"/>
<keyword evidence="6" id="KW-0106">Calcium</keyword>
<dbReference type="Pfam" id="PF01731">
    <property type="entry name" value="Arylesterase"/>
    <property type="match status" value="2"/>
</dbReference>
<name>A0ABD0M3M9_9CAEN</name>
<evidence type="ECO:0000256" key="4">
    <source>
        <dbReference type="ARBA" id="ARBA00023180"/>
    </source>
</evidence>
<keyword evidence="6" id="KW-0479">Metal-binding</keyword>
<evidence type="ECO:0000256" key="7">
    <source>
        <dbReference type="PIRSR" id="PIRSR602640-3"/>
    </source>
</evidence>
<evidence type="ECO:0008006" key="10">
    <source>
        <dbReference type="Google" id="ProtNLM"/>
    </source>
</evidence>
<dbReference type="InterPro" id="IPR011042">
    <property type="entry name" value="6-blade_b-propeller_TolB-like"/>
</dbReference>
<keyword evidence="9" id="KW-1185">Reference proteome</keyword>
<evidence type="ECO:0000313" key="8">
    <source>
        <dbReference type="EMBL" id="KAK7506242.1"/>
    </source>
</evidence>
<dbReference type="InterPro" id="IPR051288">
    <property type="entry name" value="Serum_paraoxonase/arylesterase"/>
</dbReference>